<dbReference type="Gene3D" id="3.40.50.300">
    <property type="entry name" value="P-loop containing nucleotide triphosphate hydrolases"/>
    <property type="match status" value="2"/>
</dbReference>
<dbReference type="NCBIfam" id="NF041496">
    <property type="entry name" value="MobQ"/>
    <property type="match status" value="1"/>
</dbReference>
<evidence type="ECO:0000259" key="4">
    <source>
        <dbReference type="Pfam" id="PF03389"/>
    </source>
</evidence>
<keyword evidence="6" id="KW-1185">Reference proteome</keyword>
<dbReference type="EMBL" id="FUXL01000025">
    <property type="protein sequence ID" value="SKA38317.1"/>
    <property type="molecule type" value="Genomic_DNA"/>
</dbReference>
<feature type="region of interest" description="Disordered" evidence="3">
    <location>
        <begin position="788"/>
        <end position="853"/>
    </location>
</feature>
<dbReference type="RefSeq" id="WP_078710408.1">
    <property type="nucleotide sequence ID" value="NZ_FUXL01000025.1"/>
</dbReference>
<feature type="domain" description="MobA/MobL protein" evidence="4">
    <location>
        <begin position="17"/>
        <end position="215"/>
    </location>
</feature>
<keyword evidence="2" id="KW-0184">Conjugation</keyword>
<sequence>MAIYHFSAKVISRGAGRSAVAAAAYRSASELHDERLGRAHDFTAKTGVVHSEILAPDGAPERLSDRAALWNEVEATEKRKDAQLAREVEFALPRELNREEGVQLARDFVQREFVDRGMVADLNVHWDFDAEGQAKPHAHVMLTMREVGPDGFGKKVREWNATPELTGWRERWAEHVNQRCAELGHDVRIDHRTLAAQGVELEPQHKIGPAGMRRETRGEDAERAQEHRDVARRNGERLLAEPGVALRSLTHQHSTFTRQDLARFVHRQTDGADQFQAVMSRVESSPEIVQLGQDGRGRERFTTREIMAVEQRMEQSADSLADGRGHRVSRASLAHALDAANDRGMVPGQDQVAALAHVTGDQGLALVVGYAGTGKSAMLGVAREAWEREGYIVRGAALSGIAAEGLEGGSGIASRTIASLEYAWERGRDELTSRDVLVIDEAGMIGSRQMARVLEHAEKAGAKVVLVGDPEQLQAIEAGAAFRALSERHGAAEITEIRRQRVDWQRDATRELATGRTGQALDRYEAAGMVHGHATREDARTALVERWNEARQAQPDQSQVILAYTRADVRELNAGARSKLQDAGELGADHAMQTERGERSFATGDRLMFLRNERSMEVKNGTLGTVEGIERAGEGKEASAQLTVRLDGEEGRRVAFELRDYDHIDHGYAATVHKAQGVTVDRAHVLATGHMDRHAAYVGLSRHREGVELHYGREDMADHRQLVRTLARERAKDVTLDYPTSFAERRGITPENEIRVPERVLREAAAPERERTGQEPPRGIFAGLQLGKHAAGERSAGEHIESAAERGQAADRRLDQPGMFAGVRFEPEPEPEPEPEQSRAPAMRQAPDRLSQAAERYGRAWADTERMRAQDLPVLPHQSEALDRAAAALDKVRPSAAQDLASALKHDPHLRRDALERPGEAQGAQLVAGIDRERGVRLGHNPELKAERIATEWGRLEQAHGALAGWQDKTRGQIEAQMKGLAQEIKGNPQLEAVMRSSAEKLGITQGSSLDRVLREPNVAQAIERTLSRGLSRDYGMER</sequence>
<dbReference type="InterPro" id="IPR027417">
    <property type="entry name" value="P-loop_NTPase"/>
</dbReference>
<dbReference type="Gene3D" id="2.30.30.940">
    <property type="match status" value="1"/>
</dbReference>
<dbReference type="NCBIfam" id="TIGR02768">
    <property type="entry name" value="TraA_Ti"/>
    <property type="match status" value="1"/>
</dbReference>
<feature type="region of interest" description="Disordered" evidence="3">
    <location>
        <begin position="210"/>
        <end position="235"/>
    </location>
</feature>
<comment type="similarity">
    <text evidence="1">Belongs to the MobA/MobL family.</text>
</comment>
<dbReference type="CDD" id="cd18809">
    <property type="entry name" value="SF1_C_RecD"/>
    <property type="match status" value="1"/>
</dbReference>
<dbReference type="Pfam" id="PF03389">
    <property type="entry name" value="MobA_MobL"/>
    <property type="match status" value="1"/>
</dbReference>
<dbReference type="NCBIfam" id="NF010464">
    <property type="entry name" value="PRK13889.1"/>
    <property type="match status" value="1"/>
</dbReference>
<reference evidence="5 6" key="1">
    <citation type="submission" date="2017-02" db="EMBL/GenBank/DDBJ databases">
        <authorList>
            <person name="Peterson S.W."/>
        </authorList>
    </citation>
    <scope>NUCLEOTIDE SEQUENCE [LARGE SCALE GENOMIC DNA]</scope>
    <source>
        <strain evidence="5 6">USBA 369</strain>
    </source>
</reference>
<evidence type="ECO:0000256" key="2">
    <source>
        <dbReference type="ARBA" id="ARBA00022971"/>
    </source>
</evidence>
<dbReference type="STRING" id="1365950.SAMN05428963_1252"/>
<dbReference type="SUPFAM" id="SSF52540">
    <property type="entry name" value="P-loop containing nucleoside triphosphate hydrolases"/>
    <property type="match status" value="2"/>
</dbReference>
<feature type="compositionally biased region" description="Basic and acidic residues" evidence="3">
    <location>
        <begin position="790"/>
        <end position="815"/>
    </location>
</feature>
<dbReference type="InterPro" id="IPR014136">
    <property type="entry name" value="TraA_Ti"/>
</dbReference>
<accession>A0A1T4TD27</accession>
<evidence type="ECO:0000313" key="5">
    <source>
        <dbReference type="EMBL" id="SKA38317.1"/>
    </source>
</evidence>
<dbReference type="Proteomes" id="UP000190135">
    <property type="component" value="Unassembled WGS sequence"/>
</dbReference>
<gene>
    <name evidence="5" type="ORF">SAMN05428963_1252</name>
</gene>
<name>A0A1T4TD27_9HYPH</name>
<feature type="compositionally biased region" description="Basic and acidic residues" evidence="3">
    <location>
        <begin position="212"/>
        <end position="235"/>
    </location>
</feature>
<evidence type="ECO:0000256" key="1">
    <source>
        <dbReference type="ARBA" id="ARBA00010873"/>
    </source>
</evidence>
<dbReference type="CDD" id="cd17933">
    <property type="entry name" value="DEXSc_RecD-like"/>
    <property type="match status" value="1"/>
</dbReference>
<dbReference type="OrthoDB" id="1826980at2"/>
<evidence type="ECO:0000256" key="3">
    <source>
        <dbReference type="SAM" id="MobiDB-lite"/>
    </source>
</evidence>
<protein>
    <submittedName>
        <fullName evidence="5">Plasmid mobilization system relaxase</fullName>
    </submittedName>
</protein>
<evidence type="ECO:0000313" key="6">
    <source>
        <dbReference type="Proteomes" id="UP000190135"/>
    </source>
</evidence>
<dbReference type="InterPro" id="IPR005053">
    <property type="entry name" value="MobA_MobL"/>
</dbReference>
<dbReference type="Gene3D" id="3.30.930.30">
    <property type="match status" value="1"/>
</dbReference>
<organism evidence="5 6">
    <name type="scientific">Consotaella salsifontis</name>
    <dbReference type="NCBI Taxonomy" id="1365950"/>
    <lineage>
        <taxon>Bacteria</taxon>
        <taxon>Pseudomonadati</taxon>
        <taxon>Pseudomonadota</taxon>
        <taxon>Alphaproteobacteria</taxon>
        <taxon>Hyphomicrobiales</taxon>
        <taxon>Aurantimonadaceae</taxon>
        <taxon>Consotaella</taxon>
    </lineage>
</organism>
<dbReference type="Pfam" id="PF13604">
    <property type="entry name" value="AAA_30"/>
    <property type="match status" value="1"/>
</dbReference>
<dbReference type="AlphaFoldDB" id="A0A1T4TD27"/>
<proteinExistence type="inferred from homology"/>